<dbReference type="Pfam" id="PF01925">
    <property type="entry name" value="TauE"/>
    <property type="match status" value="1"/>
</dbReference>
<dbReference type="RefSeq" id="WP_089181986.1">
    <property type="nucleotide sequence ID" value="NZ_CP043427.1"/>
</dbReference>
<proteinExistence type="inferred from homology"/>
<feature type="transmembrane region" description="Helical" evidence="5">
    <location>
        <begin position="72"/>
        <end position="90"/>
    </location>
</feature>
<gene>
    <name evidence="6" type="ORF">NCTC12475_01444</name>
</gene>
<feature type="transmembrane region" description="Helical" evidence="5">
    <location>
        <begin position="127"/>
        <end position="160"/>
    </location>
</feature>
<dbReference type="EMBL" id="UFVD01000001">
    <property type="protein sequence ID" value="SUX11228.1"/>
    <property type="molecule type" value="Genomic_DNA"/>
</dbReference>
<dbReference type="STRING" id="32024.GCA_000788295_01528"/>
<dbReference type="InterPro" id="IPR051598">
    <property type="entry name" value="TSUP/Inactive_protease-like"/>
</dbReference>
<evidence type="ECO:0000313" key="6">
    <source>
        <dbReference type="EMBL" id="SUX11228.1"/>
    </source>
</evidence>
<evidence type="ECO:0000256" key="4">
    <source>
        <dbReference type="ARBA" id="ARBA00023136"/>
    </source>
</evidence>
<feature type="transmembrane region" description="Helical" evidence="5">
    <location>
        <begin position="225"/>
        <end position="244"/>
    </location>
</feature>
<dbReference type="InterPro" id="IPR002781">
    <property type="entry name" value="TM_pro_TauE-like"/>
</dbReference>
<dbReference type="Proteomes" id="UP000254920">
    <property type="component" value="Unassembled WGS sequence"/>
</dbReference>
<protein>
    <recommendedName>
        <fullName evidence="5">Probable membrane transporter protein</fullName>
    </recommendedName>
</protein>
<evidence type="ECO:0000256" key="2">
    <source>
        <dbReference type="ARBA" id="ARBA00022692"/>
    </source>
</evidence>
<comment type="subcellular location">
    <subcellularLocation>
        <location evidence="5">Cell membrane</location>
        <topology evidence="5">Multi-pass membrane protein</topology>
    </subcellularLocation>
    <subcellularLocation>
        <location evidence="1">Membrane</location>
        <topology evidence="1">Multi-pass membrane protein</topology>
    </subcellularLocation>
</comment>
<name>A0A381DKQ5_9BACT</name>
<organism evidence="6 7">
    <name type="scientific">Campylobacter sputorum subsp. sputorum</name>
    <dbReference type="NCBI Taxonomy" id="32024"/>
    <lineage>
        <taxon>Bacteria</taxon>
        <taxon>Pseudomonadati</taxon>
        <taxon>Campylobacterota</taxon>
        <taxon>Epsilonproteobacteria</taxon>
        <taxon>Campylobacterales</taxon>
        <taxon>Campylobacteraceae</taxon>
        <taxon>Campylobacter</taxon>
    </lineage>
</organism>
<keyword evidence="3 5" id="KW-1133">Transmembrane helix</keyword>
<feature type="transmembrane region" description="Helical" evidence="5">
    <location>
        <begin position="167"/>
        <end position="188"/>
    </location>
</feature>
<keyword evidence="4 5" id="KW-0472">Membrane</keyword>
<evidence type="ECO:0000256" key="1">
    <source>
        <dbReference type="ARBA" id="ARBA00004141"/>
    </source>
</evidence>
<evidence type="ECO:0000256" key="3">
    <source>
        <dbReference type="ARBA" id="ARBA00022989"/>
    </source>
</evidence>
<dbReference type="PANTHER" id="PTHR43701:SF2">
    <property type="entry name" value="MEMBRANE TRANSPORTER PROTEIN YJNA-RELATED"/>
    <property type="match status" value="1"/>
</dbReference>
<dbReference type="OrthoDB" id="5329774at2"/>
<feature type="transmembrane region" description="Helical" evidence="5">
    <location>
        <begin position="194"/>
        <end position="213"/>
    </location>
</feature>
<dbReference type="GO" id="GO:0005886">
    <property type="term" value="C:plasma membrane"/>
    <property type="evidence" value="ECO:0007669"/>
    <property type="project" value="UniProtKB-SubCell"/>
</dbReference>
<accession>A0A381DKQ5</accession>
<keyword evidence="2 5" id="KW-0812">Transmembrane</keyword>
<evidence type="ECO:0000256" key="5">
    <source>
        <dbReference type="RuleBase" id="RU363041"/>
    </source>
</evidence>
<keyword evidence="7" id="KW-1185">Reference proteome</keyword>
<feature type="transmembrane region" description="Helical" evidence="5">
    <location>
        <begin position="6"/>
        <end position="29"/>
    </location>
</feature>
<dbReference type="AlphaFoldDB" id="A0A381DKQ5"/>
<feature type="transmembrane region" description="Helical" evidence="5">
    <location>
        <begin position="41"/>
        <end position="60"/>
    </location>
</feature>
<sequence>MEIILLIIFGVFAGFCGGFFGIGGGTIVVPLVMSMGYDIKTAVGISILQMLFSSTFGSYVNYKKGKLKVDEGIFVGLGGFVGAGFSGFIVSAVSSKVLEVGLLLALLIAILKFFKSNLNYSPKNPSNFILFIIGFCIGAFAISMGIGGALFLTPILVGFFGVDIKKAVSMGLFFVIFSAVSGFISLAINGHVNYIAGTLLGLGSLVGVYFGTTTSHKIEKSTQKMWLLVLYVSMFLLTLKEVLFG</sequence>
<dbReference type="GeneID" id="93090090"/>
<comment type="similarity">
    <text evidence="5">Belongs to the 4-toluene sulfonate uptake permease (TSUP) (TC 2.A.102) family.</text>
</comment>
<reference evidence="6 7" key="1">
    <citation type="submission" date="2018-06" db="EMBL/GenBank/DDBJ databases">
        <authorList>
            <consortium name="Pathogen Informatics"/>
            <person name="Doyle S."/>
        </authorList>
    </citation>
    <scope>NUCLEOTIDE SEQUENCE [LARGE SCALE GENOMIC DNA]</scope>
    <source>
        <strain evidence="6 7">NCTC12475</strain>
    </source>
</reference>
<evidence type="ECO:0000313" key="7">
    <source>
        <dbReference type="Proteomes" id="UP000254920"/>
    </source>
</evidence>
<dbReference type="PANTHER" id="PTHR43701">
    <property type="entry name" value="MEMBRANE TRANSPORTER PROTEIN MJ0441-RELATED"/>
    <property type="match status" value="1"/>
</dbReference>
<keyword evidence="5" id="KW-1003">Cell membrane</keyword>